<feature type="region of interest" description="Disordered" evidence="2">
    <location>
        <begin position="46"/>
        <end position="70"/>
    </location>
</feature>
<evidence type="ECO:0000313" key="3">
    <source>
        <dbReference type="EMBL" id="KAK4329602.1"/>
    </source>
</evidence>
<sequence length="124" mass="14334">MLVDLARARIVKLWIIGMPARIISLHTGASVSTVYRWVRRWQRKDIANNNNNTNSSNNNNKGTRRGRPRETLRRDMLPNILLNQLILRDLPPLPMVVPFLYDMTPLSAFHPSHPPPKFVMINTN</sequence>
<dbReference type="Proteomes" id="UP001292094">
    <property type="component" value="Unassembled WGS sequence"/>
</dbReference>
<comment type="caution">
    <text evidence="3">The sequence shown here is derived from an EMBL/GenBank/DDBJ whole genome shotgun (WGS) entry which is preliminary data.</text>
</comment>
<dbReference type="InterPro" id="IPR009057">
    <property type="entry name" value="Homeodomain-like_sf"/>
</dbReference>
<feature type="compositionally biased region" description="Low complexity" evidence="2">
    <location>
        <begin position="48"/>
        <end position="60"/>
    </location>
</feature>
<comment type="subcellular location">
    <subcellularLocation>
        <location evidence="1">Nucleus</location>
    </subcellularLocation>
</comment>
<evidence type="ECO:0000313" key="4">
    <source>
        <dbReference type="Proteomes" id="UP001292094"/>
    </source>
</evidence>
<keyword evidence="4" id="KW-1185">Reference proteome</keyword>
<dbReference type="AlphaFoldDB" id="A0AAE1QQN6"/>
<dbReference type="SUPFAM" id="SSF46689">
    <property type="entry name" value="Homeodomain-like"/>
    <property type="match status" value="1"/>
</dbReference>
<protein>
    <submittedName>
        <fullName evidence="3">Uncharacterized protein</fullName>
    </submittedName>
</protein>
<evidence type="ECO:0000256" key="1">
    <source>
        <dbReference type="ARBA" id="ARBA00004123"/>
    </source>
</evidence>
<dbReference type="GO" id="GO:0005634">
    <property type="term" value="C:nucleus"/>
    <property type="evidence" value="ECO:0007669"/>
    <property type="project" value="UniProtKB-SubCell"/>
</dbReference>
<name>A0AAE1QQN6_9EUCA</name>
<gene>
    <name evidence="3" type="ORF">Pmani_000077</name>
</gene>
<accession>A0AAE1QQN6</accession>
<dbReference type="EMBL" id="JAWZYT010000003">
    <property type="protein sequence ID" value="KAK4329602.1"/>
    <property type="molecule type" value="Genomic_DNA"/>
</dbReference>
<proteinExistence type="predicted"/>
<reference evidence="3" key="1">
    <citation type="submission" date="2023-11" db="EMBL/GenBank/DDBJ databases">
        <title>Genome assemblies of two species of porcelain crab, Petrolisthes cinctipes and Petrolisthes manimaculis (Anomura: Porcellanidae).</title>
        <authorList>
            <person name="Angst P."/>
        </authorList>
    </citation>
    <scope>NUCLEOTIDE SEQUENCE</scope>
    <source>
        <strain evidence="3">PB745_02</strain>
        <tissue evidence="3">Gill</tissue>
    </source>
</reference>
<dbReference type="Pfam" id="PF13384">
    <property type="entry name" value="HTH_23"/>
    <property type="match status" value="1"/>
</dbReference>
<organism evidence="3 4">
    <name type="scientific">Petrolisthes manimaculis</name>
    <dbReference type="NCBI Taxonomy" id="1843537"/>
    <lineage>
        <taxon>Eukaryota</taxon>
        <taxon>Metazoa</taxon>
        <taxon>Ecdysozoa</taxon>
        <taxon>Arthropoda</taxon>
        <taxon>Crustacea</taxon>
        <taxon>Multicrustacea</taxon>
        <taxon>Malacostraca</taxon>
        <taxon>Eumalacostraca</taxon>
        <taxon>Eucarida</taxon>
        <taxon>Decapoda</taxon>
        <taxon>Pleocyemata</taxon>
        <taxon>Anomura</taxon>
        <taxon>Galatheoidea</taxon>
        <taxon>Porcellanidae</taxon>
        <taxon>Petrolisthes</taxon>
    </lineage>
</organism>
<evidence type="ECO:0000256" key="2">
    <source>
        <dbReference type="SAM" id="MobiDB-lite"/>
    </source>
</evidence>